<name>A0A839RPP3_9ACTN</name>
<gene>
    <name evidence="1" type="ORF">FHU29_002523</name>
</gene>
<dbReference type="AlphaFoldDB" id="A0A839RPP3"/>
<dbReference type="PANTHER" id="PTHR43431:SF7">
    <property type="entry name" value="OXIDOREDUCTASE, SHORT CHAIN DEHYDROGENASE_REDUCTASE FAMILY (AFU_ORTHOLOGUE AFUA_5G14000)"/>
    <property type="match status" value="1"/>
</dbReference>
<dbReference type="EMBL" id="JACHWS010000002">
    <property type="protein sequence ID" value="MBB3038074.1"/>
    <property type="molecule type" value="Genomic_DNA"/>
</dbReference>
<evidence type="ECO:0000313" key="2">
    <source>
        <dbReference type="Proteomes" id="UP000567922"/>
    </source>
</evidence>
<dbReference type="RefSeq" id="WP_232322942.1">
    <property type="nucleotide sequence ID" value="NZ_BDDI01000006.1"/>
</dbReference>
<dbReference type="PANTHER" id="PTHR43431">
    <property type="entry name" value="OXIDOREDUCTASE, SHORT CHAIN DEHYDROGENASE/REDUCTASE FAMILY (AFU_ORTHOLOGUE AFUA_5G14000)"/>
    <property type="match status" value="1"/>
</dbReference>
<evidence type="ECO:0000313" key="1">
    <source>
        <dbReference type="EMBL" id="MBB3038074.1"/>
    </source>
</evidence>
<dbReference type="SUPFAM" id="SSF51735">
    <property type="entry name" value="NAD(P)-binding Rossmann-fold domains"/>
    <property type="match status" value="1"/>
</dbReference>
<keyword evidence="2" id="KW-1185">Reference proteome</keyword>
<organism evidence="1 2">
    <name type="scientific">Hoyosella altamirensis</name>
    <dbReference type="NCBI Taxonomy" id="616997"/>
    <lineage>
        <taxon>Bacteria</taxon>
        <taxon>Bacillati</taxon>
        <taxon>Actinomycetota</taxon>
        <taxon>Actinomycetes</taxon>
        <taxon>Mycobacteriales</taxon>
        <taxon>Hoyosellaceae</taxon>
        <taxon>Hoyosella</taxon>
    </lineage>
</organism>
<dbReference type="InterPro" id="IPR036291">
    <property type="entry name" value="NAD(P)-bd_dom_sf"/>
</dbReference>
<sequence>MPVIAVVGAGSGLGAAVAHKFGREGFTVALIARNPAKLEALEQQLAANGITARGYVADVRDRTALDTALESAAADLGPIEVLQFSPVPSASS</sequence>
<dbReference type="InterPro" id="IPR002347">
    <property type="entry name" value="SDR_fam"/>
</dbReference>
<proteinExistence type="predicted"/>
<dbReference type="Gene3D" id="3.40.50.720">
    <property type="entry name" value="NAD(P)-binding Rossmann-like Domain"/>
    <property type="match status" value="1"/>
</dbReference>
<accession>A0A839RPP3</accession>
<reference evidence="1 2" key="1">
    <citation type="submission" date="2020-08" db="EMBL/GenBank/DDBJ databases">
        <title>Sequencing the genomes of 1000 actinobacteria strains.</title>
        <authorList>
            <person name="Klenk H.-P."/>
        </authorList>
    </citation>
    <scope>NUCLEOTIDE SEQUENCE [LARGE SCALE GENOMIC DNA]</scope>
    <source>
        <strain evidence="1 2">DSM 45258</strain>
    </source>
</reference>
<dbReference type="Pfam" id="PF00106">
    <property type="entry name" value="adh_short"/>
    <property type="match status" value="1"/>
</dbReference>
<comment type="caution">
    <text evidence="1">The sequence shown here is derived from an EMBL/GenBank/DDBJ whole genome shotgun (WGS) entry which is preliminary data.</text>
</comment>
<protein>
    <submittedName>
        <fullName evidence="1">NADP-dependent 3-hydroxy acid dehydrogenase YdfG</fullName>
    </submittedName>
</protein>
<dbReference type="Proteomes" id="UP000567922">
    <property type="component" value="Unassembled WGS sequence"/>
</dbReference>